<comment type="caution">
    <text evidence="2">The sequence shown here is derived from an EMBL/GenBank/DDBJ whole genome shotgun (WGS) entry which is preliminary data.</text>
</comment>
<dbReference type="AlphaFoldDB" id="A0A101RLM1"/>
<evidence type="ECO:0000256" key="1">
    <source>
        <dbReference type="SAM" id="MobiDB-lite"/>
    </source>
</evidence>
<reference evidence="2 3" key="1">
    <citation type="submission" date="2015-10" db="EMBL/GenBank/DDBJ databases">
        <title>Draft genome sequence of Streptomyces canus DSM 40017, type strain for the species Streptomyces canus.</title>
        <authorList>
            <person name="Ruckert C."/>
            <person name="Winkler A."/>
            <person name="Kalinowski J."/>
            <person name="Kampfer P."/>
            <person name="Glaeser S."/>
        </authorList>
    </citation>
    <scope>NUCLEOTIDE SEQUENCE [LARGE SCALE GENOMIC DNA]</scope>
    <source>
        <strain evidence="2 3">DSM 40017</strain>
    </source>
</reference>
<name>A0A101RLM1_9ACTN</name>
<feature type="compositionally biased region" description="Basic and acidic residues" evidence="1">
    <location>
        <begin position="129"/>
        <end position="154"/>
    </location>
</feature>
<dbReference type="EMBL" id="LMWU01000067">
    <property type="protein sequence ID" value="KUN57799.1"/>
    <property type="molecule type" value="Genomic_DNA"/>
</dbReference>
<organism evidence="2 3">
    <name type="scientific">Streptomyces canus</name>
    <dbReference type="NCBI Taxonomy" id="58343"/>
    <lineage>
        <taxon>Bacteria</taxon>
        <taxon>Bacillati</taxon>
        <taxon>Actinomycetota</taxon>
        <taxon>Actinomycetes</taxon>
        <taxon>Kitasatosporales</taxon>
        <taxon>Streptomycetaceae</taxon>
        <taxon>Streptomyces</taxon>
        <taxon>Streptomyces aurantiacus group</taxon>
    </lineage>
</organism>
<protein>
    <submittedName>
        <fullName evidence="2">Uncharacterized protein</fullName>
    </submittedName>
</protein>
<proteinExistence type="predicted"/>
<evidence type="ECO:0000313" key="3">
    <source>
        <dbReference type="Proteomes" id="UP000053669"/>
    </source>
</evidence>
<feature type="region of interest" description="Disordered" evidence="1">
    <location>
        <begin position="119"/>
        <end position="154"/>
    </location>
</feature>
<dbReference type="Proteomes" id="UP000053669">
    <property type="component" value="Unassembled WGS sequence"/>
</dbReference>
<evidence type="ECO:0000313" key="2">
    <source>
        <dbReference type="EMBL" id="KUN57799.1"/>
    </source>
</evidence>
<accession>A0A101RLM1</accession>
<dbReference type="RefSeq" id="WP_059211257.1">
    <property type="nucleotide sequence ID" value="NZ_KQ948679.1"/>
</dbReference>
<sequence length="154" mass="16648">MGCDGMARSSRWDTTAADEVDVITVCQFLALQALEQLTAPGAVSVNPVPGAATLSFLVPADATHWLPYHLGARASCTDVVLPADGKEAPPGPYWLIERSQGLTPVAALRAALRDAVRRWPGRQAQPADSMRELRVPRRGRTEPRRDRAPGGRGW</sequence>
<gene>
    <name evidence="2" type="ORF">AQJ46_45580</name>
</gene>